<name>A0A075ANM5_ROZAC</name>
<evidence type="ECO:0000313" key="7">
    <source>
        <dbReference type="EMBL" id="EPZ31482.1"/>
    </source>
</evidence>
<dbReference type="InterPro" id="IPR008936">
    <property type="entry name" value="Rho_GTPase_activation_prot"/>
</dbReference>
<dbReference type="GO" id="GO:0005096">
    <property type="term" value="F:GTPase activator activity"/>
    <property type="evidence" value="ECO:0007669"/>
    <property type="project" value="UniProtKB-KW"/>
</dbReference>
<accession>A0A075ANM5</accession>
<dbReference type="Gene3D" id="2.10.110.10">
    <property type="entry name" value="Cysteine Rich Protein"/>
    <property type="match status" value="1"/>
</dbReference>
<dbReference type="PROSITE" id="PS50023">
    <property type="entry name" value="LIM_DOMAIN_2"/>
    <property type="match status" value="1"/>
</dbReference>
<evidence type="ECO:0000256" key="4">
    <source>
        <dbReference type="PROSITE-ProRule" id="PRU00125"/>
    </source>
</evidence>
<dbReference type="Proteomes" id="UP000030755">
    <property type="component" value="Unassembled WGS sequence"/>
</dbReference>
<protein>
    <submittedName>
        <fullName evidence="7">Zinc finger, LIM-type domain-containing protein</fullName>
    </submittedName>
</protein>
<dbReference type="Pfam" id="PF00620">
    <property type="entry name" value="RhoGAP"/>
    <property type="match status" value="1"/>
</dbReference>
<evidence type="ECO:0000313" key="8">
    <source>
        <dbReference type="Proteomes" id="UP000030755"/>
    </source>
</evidence>
<evidence type="ECO:0000256" key="1">
    <source>
        <dbReference type="ARBA" id="ARBA00022468"/>
    </source>
</evidence>
<evidence type="ECO:0000259" key="6">
    <source>
        <dbReference type="PROSITE" id="PS50238"/>
    </source>
</evidence>
<dbReference type="EMBL" id="KE561216">
    <property type="protein sequence ID" value="EPZ31482.1"/>
    <property type="molecule type" value="Genomic_DNA"/>
</dbReference>
<keyword evidence="1" id="KW-0343">GTPase activation</keyword>
<gene>
    <name evidence="7" type="ORF">O9G_002951</name>
</gene>
<dbReference type="OrthoDB" id="20689at2759"/>
<dbReference type="SMART" id="SM00324">
    <property type="entry name" value="RhoGAP"/>
    <property type="match status" value="1"/>
</dbReference>
<dbReference type="OMA" id="QCSAKFF"/>
<dbReference type="AlphaFoldDB" id="A0A075ANM5"/>
<dbReference type="InterPro" id="IPR000198">
    <property type="entry name" value="RhoGAP_dom"/>
</dbReference>
<dbReference type="Pfam" id="PF00412">
    <property type="entry name" value="LIM"/>
    <property type="match status" value="1"/>
</dbReference>
<dbReference type="GO" id="GO:0046872">
    <property type="term" value="F:metal ion binding"/>
    <property type="evidence" value="ECO:0007669"/>
    <property type="project" value="UniProtKB-KW"/>
</dbReference>
<dbReference type="InterPro" id="IPR001781">
    <property type="entry name" value="Znf_LIM"/>
</dbReference>
<evidence type="ECO:0000256" key="3">
    <source>
        <dbReference type="ARBA" id="ARBA00022833"/>
    </source>
</evidence>
<dbReference type="GO" id="GO:0005737">
    <property type="term" value="C:cytoplasm"/>
    <property type="evidence" value="ECO:0007669"/>
    <property type="project" value="TreeGrafter"/>
</dbReference>
<evidence type="ECO:0000259" key="5">
    <source>
        <dbReference type="PROSITE" id="PS50023"/>
    </source>
</evidence>
<dbReference type="PROSITE" id="PS50238">
    <property type="entry name" value="RHOGAP"/>
    <property type="match status" value="1"/>
</dbReference>
<dbReference type="PANTHER" id="PTHR14963:SF7">
    <property type="entry name" value="RHO GTPASE-ACTIVATING PROTEIN 19"/>
    <property type="match status" value="1"/>
</dbReference>
<keyword evidence="2 4" id="KW-0479">Metal-binding</keyword>
<sequence>MSTRKPVCSTVIATRFFSHENQPYCEKHYFEILDLICHDCKGAIRGTYVSAVGRKYHIDHFKCSVCATVFEKHEVYYEHNDEVFCHYHYATLHATKCSGCGMAILKKFLQNNDSLMFHPECYSLLRIHLIIIDANDDVRLRKLEELTQKRITRICWTLEYFGSTTSHAISQILLDLSNNNIYEALNDANEFIGQIEKLLMGVKIIEDTWQSLDPESFIDDDSISLQAKILCRDIASYFVMLTGEGKADETSELVNHMTGLARELKRIIKAILAVACFIEKELHDVTIVERVVECLEEKENLPLAERIGLVDCPNKDFDDSCFLFNEENKATLTKNVECSKCSKRCSSGDFKTGCWKEGKFECDKCKIDDKTLSKDYSVILISRIDQLTIFLRFRLKEMNGILKKESIPSPLKWITSVERTSTPFYERKASRSGETVPVTRPQLINQDSIHSIQHDLQSMSGINLIDSSPEQESDDDEANGNSLARQPTLIVHDVAQKSLINEKYYLEKRKGNGRLIGDLSSLELFIVKHVSAAVIAPILEPFISMNELFNFLGTEKPTLWSKLVSSLKGHRNSTSKKEKTFGVSLSNLTEKHGIESYLGYGPRKCQVPIFFDLLITNFLQTDLYTEGIFRRNGHVRQIKQIVEFFDANPFANTLEETNPIQIAALLKKFLRDLPEPLLTFRLYKLFITSHKITDENDRIRALYFACLLLPEENRNVLEILLLFLYYVSTFEKHPDNPELGNKMSLENLAIVMAPNILYTKEEKPSPADCQIAIQVVYTLLLHHEKIWTVPDDIQKTLNEKELQDTAMKPVSSKEFVKIVKETQSIS</sequence>
<dbReference type="SUPFAM" id="SSF57716">
    <property type="entry name" value="Glucocorticoid receptor-like (DNA-binding domain)"/>
    <property type="match status" value="2"/>
</dbReference>
<keyword evidence="8" id="KW-1185">Reference proteome</keyword>
<keyword evidence="3 4" id="KW-0862">Zinc</keyword>
<feature type="domain" description="LIM zinc-binding" evidence="5">
    <location>
        <begin position="35"/>
        <end position="95"/>
    </location>
</feature>
<dbReference type="Gene3D" id="1.10.555.10">
    <property type="entry name" value="Rho GTPase activation protein"/>
    <property type="match status" value="1"/>
</dbReference>
<dbReference type="STRING" id="988480.A0A075ANM5"/>
<evidence type="ECO:0000256" key="2">
    <source>
        <dbReference type="ARBA" id="ARBA00022723"/>
    </source>
</evidence>
<keyword evidence="4" id="KW-0440">LIM domain</keyword>
<proteinExistence type="predicted"/>
<reference evidence="7 8" key="1">
    <citation type="journal article" date="2013" name="Curr. Biol.">
        <title>Shared signatures of parasitism and phylogenomics unite Cryptomycota and microsporidia.</title>
        <authorList>
            <person name="James T.Y."/>
            <person name="Pelin A."/>
            <person name="Bonen L."/>
            <person name="Ahrendt S."/>
            <person name="Sain D."/>
            <person name="Corradi N."/>
            <person name="Stajich J.E."/>
        </authorList>
    </citation>
    <scope>NUCLEOTIDE SEQUENCE [LARGE SCALE GENOMIC DNA]</scope>
    <source>
        <strain evidence="7 8">CSF55</strain>
    </source>
</reference>
<dbReference type="PANTHER" id="PTHR14963">
    <property type="entry name" value="RHO GTPASE ACTIVATING PROTEIN 18,19-RELATED"/>
    <property type="match status" value="1"/>
</dbReference>
<dbReference type="HOGENOM" id="CLU_001321_0_0_1"/>
<dbReference type="GO" id="GO:0051056">
    <property type="term" value="P:regulation of small GTPase mediated signal transduction"/>
    <property type="evidence" value="ECO:0007669"/>
    <property type="project" value="TreeGrafter"/>
</dbReference>
<dbReference type="CDD" id="cd09392">
    <property type="entry name" value="LIM2_Lrg1p_like"/>
    <property type="match status" value="1"/>
</dbReference>
<feature type="domain" description="Rho-GAP" evidence="6">
    <location>
        <begin position="583"/>
        <end position="787"/>
    </location>
</feature>
<dbReference type="PROSITE" id="PS00478">
    <property type="entry name" value="LIM_DOMAIN_1"/>
    <property type="match status" value="1"/>
</dbReference>
<dbReference type="SUPFAM" id="SSF48350">
    <property type="entry name" value="GTPase activation domain, GAP"/>
    <property type="match status" value="1"/>
</dbReference>
<organism evidence="7 8">
    <name type="scientific">Rozella allomycis (strain CSF55)</name>
    <dbReference type="NCBI Taxonomy" id="988480"/>
    <lineage>
        <taxon>Eukaryota</taxon>
        <taxon>Fungi</taxon>
        <taxon>Fungi incertae sedis</taxon>
        <taxon>Cryptomycota</taxon>
        <taxon>Cryptomycota incertae sedis</taxon>
        <taxon>Rozella</taxon>
    </lineage>
</organism>
<dbReference type="GO" id="GO:0007165">
    <property type="term" value="P:signal transduction"/>
    <property type="evidence" value="ECO:0007669"/>
    <property type="project" value="InterPro"/>
</dbReference>
<dbReference type="SMART" id="SM00132">
    <property type="entry name" value="LIM"/>
    <property type="match status" value="1"/>
</dbReference>